<name>A0ABQ6FGW0_9CHLR</name>
<dbReference type="Proteomes" id="UP001344906">
    <property type="component" value="Unassembled WGS sequence"/>
</dbReference>
<reference evidence="1 3" key="1">
    <citation type="submission" date="2023-02" db="EMBL/GenBank/DDBJ databases">
        <title>Dictyobacter halimunensis sp. nov., a new member of the class Ktedonobacteria from forest soil in a geothermal area.</title>
        <authorList>
            <person name="Rachmania M.K."/>
            <person name="Ningsih F."/>
            <person name="Sakai Y."/>
            <person name="Yabe S."/>
            <person name="Yokota A."/>
            <person name="Sjamsuridzal W."/>
        </authorList>
    </citation>
    <scope>NUCLEOTIDE SEQUENCE [LARGE SCALE GENOMIC DNA]</scope>
    <source>
        <strain evidence="1 3">S3.2.2.5</strain>
    </source>
</reference>
<dbReference type="EMBL" id="BSRI01000001">
    <property type="protein sequence ID" value="GLV53192.1"/>
    <property type="molecule type" value="Genomic_DNA"/>
</dbReference>
<gene>
    <name evidence="1" type="ORF">KDH_00470</name>
    <name evidence="2" type="ORF">KDH_01500</name>
</gene>
<organism evidence="1 3">
    <name type="scientific">Dictyobacter halimunensis</name>
    <dbReference type="NCBI Taxonomy" id="3026934"/>
    <lineage>
        <taxon>Bacteria</taxon>
        <taxon>Bacillati</taxon>
        <taxon>Chloroflexota</taxon>
        <taxon>Ktedonobacteria</taxon>
        <taxon>Ktedonobacterales</taxon>
        <taxon>Dictyobacteraceae</taxon>
        <taxon>Dictyobacter</taxon>
    </lineage>
</organism>
<keyword evidence="3" id="KW-1185">Reference proteome</keyword>
<evidence type="ECO:0000313" key="3">
    <source>
        <dbReference type="Proteomes" id="UP001344906"/>
    </source>
</evidence>
<evidence type="ECO:0000313" key="1">
    <source>
        <dbReference type="EMBL" id="GLV53192.1"/>
    </source>
</evidence>
<dbReference type="EMBL" id="BSRI01000001">
    <property type="protein sequence ID" value="GLV53295.1"/>
    <property type="molecule type" value="Genomic_DNA"/>
</dbReference>
<protein>
    <submittedName>
        <fullName evidence="1">Uncharacterized protein</fullName>
    </submittedName>
</protein>
<sequence>MEMNAEAADVRFKDDIHSIHLLKAGQHTCRKIRVSTQEREEDKRLPRKCMGNRSREKLLSPGTWCKSLAGNRETMRPAFSA</sequence>
<accession>A0ABQ6FGW0</accession>
<evidence type="ECO:0000313" key="2">
    <source>
        <dbReference type="EMBL" id="GLV53295.1"/>
    </source>
</evidence>
<proteinExistence type="predicted"/>
<comment type="caution">
    <text evidence="1">The sequence shown here is derived from an EMBL/GenBank/DDBJ whole genome shotgun (WGS) entry which is preliminary data.</text>
</comment>